<dbReference type="GO" id="GO:0044550">
    <property type="term" value="P:secondary metabolite biosynthetic process"/>
    <property type="evidence" value="ECO:0007669"/>
    <property type="project" value="TreeGrafter"/>
</dbReference>
<dbReference type="EMBL" id="JAAGKO020000025">
    <property type="protein sequence ID" value="MDI5964575.1"/>
    <property type="molecule type" value="Genomic_DNA"/>
</dbReference>
<dbReference type="RefSeq" id="WP_282698770.1">
    <property type="nucleotide sequence ID" value="NZ_JAAGKO020000025.1"/>
</dbReference>
<organism evidence="5">
    <name type="scientific">Streptantibioticus silvisoli</name>
    <dbReference type="NCBI Taxonomy" id="2705255"/>
    <lineage>
        <taxon>Bacteria</taxon>
        <taxon>Bacillati</taxon>
        <taxon>Actinomycetota</taxon>
        <taxon>Actinomycetes</taxon>
        <taxon>Kitasatosporales</taxon>
        <taxon>Streptomycetaceae</taxon>
        <taxon>Streptantibioticus</taxon>
    </lineage>
</organism>
<evidence type="ECO:0000256" key="1">
    <source>
        <dbReference type="ARBA" id="ARBA00022679"/>
    </source>
</evidence>
<evidence type="ECO:0000313" key="4">
    <source>
        <dbReference type="EMBL" id="MDI5964575.1"/>
    </source>
</evidence>
<dbReference type="Gene3D" id="3.40.47.10">
    <property type="match status" value="2"/>
</dbReference>
<keyword evidence="6" id="KW-1185">Reference proteome</keyword>
<dbReference type="Pfam" id="PF08541">
    <property type="entry name" value="ACP_syn_III_C"/>
    <property type="match status" value="1"/>
</dbReference>
<name>A0AA90KGS6_9ACTN</name>
<evidence type="ECO:0000256" key="2">
    <source>
        <dbReference type="ARBA" id="ARBA00023315"/>
    </source>
</evidence>
<accession>A0AA90KGS6</accession>
<dbReference type="InterPro" id="IPR013747">
    <property type="entry name" value="ACP_syn_III_C"/>
</dbReference>
<evidence type="ECO:0000313" key="6">
    <source>
        <dbReference type="Proteomes" id="UP001156398"/>
    </source>
</evidence>
<keyword evidence="2" id="KW-0012">Acyltransferase</keyword>
<dbReference type="PANTHER" id="PTHR34069">
    <property type="entry name" value="3-OXOACYL-[ACYL-CARRIER-PROTEIN] SYNTHASE 3"/>
    <property type="match status" value="1"/>
</dbReference>
<feature type="domain" description="Beta-ketoacyl-[acyl-carrier-protein] synthase III C-terminal" evidence="3">
    <location>
        <begin position="236"/>
        <end position="324"/>
    </location>
</feature>
<dbReference type="AlphaFoldDB" id="A0AA90KGS6"/>
<comment type="caution">
    <text evidence="5">The sequence shown here is derived from an EMBL/GenBank/DDBJ whole genome shotgun (WGS) entry which is preliminary data.</text>
</comment>
<reference evidence="5 6" key="1">
    <citation type="submission" date="2023-05" db="EMBL/GenBank/DDBJ databases">
        <title>Streptantibioticus silvisoli sp. nov., acidotolerant actinomycetes 1 from pine litter.</title>
        <authorList>
            <person name="Swiecimska M."/>
            <person name="Golinska P."/>
            <person name="Sangal V."/>
            <person name="Wachnowicz B."/>
            <person name="Goodfellow M."/>
        </authorList>
    </citation>
    <scope>NUCLEOTIDE SEQUENCE</scope>
    <source>
        <strain evidence="5">SL13</strain>
        <strain evidence="4 6">SL54</strain>
    </source>
</reference>
<sequence length="329" mass="35213">MTTPQPSPAPPLGLSRVAVRLPRLSEPVDDILVRAGRGAMERKMFARVHGLRTSPTLAPGERMADLLVAAGRAALDGGPAALVLYGHTLLASELDRSGPALDVLRSRLGVEAGRFYGLSHVNCASVLRAVELARRYLGRPGAGPAERVLVLGGDQGSSYQGLSRVIPGVAVAGDAAVGVVVQAATADTAPRYRYLGGAAGRDTRFHRNLRMSPEEAAAFNEVCCEETVATMRRAVRAAGLTLDQVDWVMPHLSNRMFWGKVSRRSGIPKDRMCLDLIPERGHNFGTDAFMALEHAERSGLLRPGERCVLVAIGQGAYFQSMVVEVKEDA</sequence>
<evidence type="ECO:0000313" key="5">
    <source>
        <dbReference type="EMBL" id="MDI5970920.1"/>
    </source>
</evidence>
<dbReference type="PANTHER" id="PTHR34069:SF2">
    <property type="entry name" value="BETA-KETOACYL-[ACYL-CARRIER-PROTEIN] SYNTHASE III"/>
    <property type="match status" value="1"/>
</dbReference>
<dbReference type="EMBL" id="JABXJJ020000018">
    <property type="protein sequence ID" value="MDI5970920.1"/>
    <property type="molecule type" value="Genomic_DNA"/>
</dbReference>
<dbReference type="SUPFAM" id="SSF53901">
    <property type="entry name" value="Thiolase-like"/>
    <property type="match status" value="1"/>
</dbReference>
<proteinExistence type="predicted"/>
<dbReference type="InterPro" id="IPR016039">
    <property type="entry name" value="Thiolase-like"/>
</dbReference>
<dbReference type="GO" id="GO:0016747">
    <property type="term" value="F:acyltransferase activity, transferring groups other than amino-acyl groups"/>
    <property type="evidence" value="ECO:0007669"/>
    <property type="project" value="UniProtKB-ARBA"/>
</dbReference>
<evidence type="ECO:0000259" key="3">
    <source>
        <dbReference type="Pfam" id="PF08541"/>
    </source>
</evidence>
<protein>
    <submittedName>
        <fullName evidence="5">3-oxoacyl-[acyl-carrier-protein] synthase III C-terminal domain-containing protein</fullName>
    </submittedName>
</protein>
<dbReference type="Proteomes" id="UP001156398">
    <property type="component" value="Unassembled WGS sequence"/>
</dbReference>
<gene>
    <name evidence="4" type="ORF">POF43_017890</name>
    <name evidence="5" type="ORF">POF50_016485</name>
</gene>
<keyword evidence="1" id="KW-0808">Transferase</keyword>